<feature type="compositionally biased region" description="Basic and acidic residues" evidence="1">
    <location>
        <begin position="158"/>
        <end position="167"/>
    </location>
</feature>
<name>A0AA38NUN0_9AGAR</name>
<evidence type="ECO:0000313" key="3">
    <source>
        <dbReference type="Proteomes" id="UP001163846"/>
    </source>
</evidence>
<dbReference type="AlphaFoldDB" id="A0AA38NUN0"/>
<evidence type="ECO:0000313" key="2">
    <source>
        <dbReference type="EMBL" id="KAJ3830871.1"/>
    </source>
</evidence>
<proteinExistence type="predicted"/>
<keyword evidence="3" id="KW-1185">Reference proteome</keyword>
<organism evidence="2 3">
    <name type="scientific">Lentinula raphanica</name>
    <dbReference type="NCBI Taxonomy" id="153919"/>
    <lineage>
        <taxon>Eukaryota</taxon>
        <taxon>Fungi</taxon>
        <taxon>Dikarya</taxon>
        <taxon>Basidiomycota</taxon>
        <taxon>Agaricomycotina</taxon>
        <taxon>Agaricomycetes</taxon>
        <taxon>Agaricomycetidae</taxon>
        <taxon>Agaricales</taxon>
        <taxon>Marasmiineae</taxon>
        <taxon>Omphalotaceae</taxon>
        <taxon>Lentinula</taxon>
    </lineage>
</organism>
<comment type="caution">
    <text evidence="2">The sequence shown here is derived from an EMBL/GenBank/DDBJ whole genome shotgun (WGS) entry which is preliminary data.</text>
</comment>
<reference evidence="2" key="1">
    <citation type="submission" date="2022-08" db="EMBL/GenBank/DDBJ databases">
        <authorList>
            <consortium name="DOE Joint Genome Institute"/>
            <person name="Min B."/>
            <person name="Riley R."/>
            <person name="Sierra-Patev S."/>
            <person name="Naranjo-Ortiz M."/>
            <person name="Looney B."/>
            <person name="Konkel Z."/>
            <person name="Slot J.C."/>
            <person name="Sakamoto Y."/>
            <person name="Steenwyk J.L."/>
            <person name="Rokas A."/>
            <person name="Carro J."/>
            <person name="Camarero S."/>
            <person name="Ferreira P."/>
            <person name="Molpeceres G."/>
            <person name="Ruiz-Duenas F.J."/>
            <person name="Serrano A."/>
            <person name="Henrissat B."/>
            <person name="Drula E."/>
            <person name="Hughes K.W."/>
            <person name="Mata J.L."/>
            <person name="Ishikawa N.K."/>
            <person name="Vargas-Isla R."/>
            <person name="Ushijima S."/>
            <person name="Smith C.A."/>
            <person name="Ahrendt S."/>
            <person name="Andreopoulos W."/>
            <person name="He G."/>
            <person name="Labutti K."/>
            <person name="Lipzen A."/>
            <person name="Ng V."/>
            <person name="Sandor L."/>
            <person name="Barry K."/>
            <person name="Martinez A.T."/>
            <person name="Xiao Y."/>
            <person name="Gibbons J.G."/>
            <person name="Terashima K."/>
            <person name="Hibbett D.S."/>
            <person name="Grigoriev I.V."/>
        </authorList>
    </citation>
    <scope>NUCLEOTIDE SEQUENCE</scope>
    <source>
        <strain evidence="2">TFB9207</strain>
    </source>
</reference>
<accession>A0AA38NUN0</accession>
<gene>
    <name evidence="2" type="ORF">F5878DRAFT_680292</name>
</gene>
<protein>
    <submittedName>
        <fullName evidence="2">Uncharacterized protein</fullName>
    </submittedName>
</protein>
<sequence length="236" mass="27022">MPSSDNEENPVPTSFKASLNIQLTTYTTSITGKGYKKKKVTKKDKSKNKSIQFTFSESEENYLLLLSRILEKFKLEDAYKVSKDRVFPVKFHVPPQKARDATDIENFTEYLEIVSKIVKGQPTKDITLYVDMAQVDTYAKRLKKRGRSGTDQDDDSSESDKTDHGESVQDDEDDDGLTPEQHREAKVLRELDKRYKNTTDNSYTYCDPNTGLSVRLSNIAIEIWVRAIVLEGFREA</sequence>
<dbReference type="EMBL" id="MU808101">
    <property type="protein sequence ID" value="KAJ3830871.1"/>
    <property type="molecule type" value="Genomic_DNA"/>
</dbReference>
<evidence type="ECO:0000256" key="1">
    <source>
        <dbReference type="SAM" id="MobiDB-lite"/>
    </source>
</evidence>
<feature type="region of interest" description="Disordered" evidence="1">
    <location>
        <begin position="141"/>
        <end position="182"/>
    </location>
</feature>
<feature type="compositionally biased region" description="Acidic residues" evidence="1">
    <location>
        <begin position="168"/>
        <end position="177"/>
    </location>
</feature>
<dbReference type="Proteomes" id="UP001163846">
    <property type="component" value="Unassembled WGS sequence"/>
</dbReference>